<accession>A0A941I9N2</accession>
<evidence type="ECO:0000256" key="1">
    <source>
        <dbReference type="SAM" id="MobiDB-lite"/>
    </source>
</evidence>
<dbReference type="AlphaFoldDB" id="A0A941I9N2"/>
<comment type="caution">
    <text evidence="3">The sequence shown here is derived from an EMBL/GenBank/DDBJ whole genome shotgun (WGS) entry which is preliminary data.</text>
</comment>
<dbReference type="Pfam" id="PF07693">
    <property type="entry name" value="KAP_NTPase"/>
    <property type="match status" value="1"/>
</dbReference>
<dbReference type="NCBIfam" id="NF041743">
    <property type="entry name" value="RdrA"/>
    <property type="match status" value="1"/>
</dbReference>
<feature type="compositionally biased region" description="Acidic residues" evidence="1">
    <location>
        <begin position="644"/>
        <end position="657"/>
    </location>
</feature>
<feature type="region of interest" description="Disordered" evidence="1">
    <location>
        <begin position="639"/>
        <end position="662"/>
    </location>
</feature>
<organism evidence="3 4">
    <name type="scientific">Undibacterium luofuense</name>
    <dbReference type="NCBI Taxonomy" id="2828733"/>
    <lineage>
        <taxon>Bacteria</taxon>
        <taxon>Pseudomonadati</taxon>
        <taxon>Pseudomonadota</taxon>
        <taxon>Betaproteobacteria</taxon>
        <taxon>Burkholderiales</taxon>
        <taxon>Oxalobacteraceae</taxon>
        <taxon>Undibacterium</taxon>
    </lineage>
</organism>
<gene>
    <name evidence="3" type="ORF">KDM89_17775</name>
</gene>
<name>A0A941I9N2_9BURK</name>
<dbReference type="RefSeq" id="WP_212689273.1">
    <property type="nucleotide sequence ID" value="NZ_JAGSPN010000017.1"/>
</dbReference>
<sequence length="916" mass="104449">MTQNKRYIPIDAVESAVLPDANTLLPRDEVYEPLAQMIKEALEKAEAAKGKSLNQLREHNAISIDGARGTGKTAVLVNLKSYLNQDKHKDILNKVHILDPVDPTLLENGESLFLHIIVAAVLHDNEVKEAQRKDPNKARHLNQTLEKLAHSLESVETQQERHGMDKVRAMYSNKQLADCVQDFFREVLGLLGKQLLILPIDDVDTSLNRAFENLEIVRRYLATPYVLPIICGDRSLYDEITWRDFHGRLTKDSKHLSEDAYERAVELAVEYQRKILPFPRRLTMPDVSKYCENSEIRLSREGNEAMPLPNFIAWLEIFLAGPVNGLGDSHLSLPIPSMRALTQLLNQCRQLIPALPKGIREADTPLQVKRAWQMPDVPEKAIEEFEREYQKRHVDEKRAYGPAYVKFYDFAKQSVSADVKENWSSVDRQAWIFNLDKHFSSEPTGGPAHLVLQARLHWHRWSDTLSGQRNGSVFDTPLFQPRLHDQANYQLFDKRYDLSDWGDALRNRLPKVWFRGLEGLKTILPYPLVEVGCNIDKNLQKQLSASRKTNPQTWMSELGKLSPDVANDEQRCRKAGLLLNLLAEHYFYKPAQRTVVLNIGRIFELIIASLLGDVELSDLQRILHSAPFFSAKSQVQEIAVSEQQENDDGEESTDDSNNENTVDPLDLALVDLLKGIADWRKEHAIAQLDISPWLIYKVFEKVYSAISDNKEYRNGLSNLDVALNKAGLVFYATWSAFGHFEKGRLFGLPELVTGVSLRKIQNFENNDHFRMNVGHLAPRSHQLVFPDVVTAQHRKQYGAATRSLTYVLAYHPLRYWIEEISYYVCGDAFAPPPSPQTQETADATVGQASVAKAWLCGKLQLDTQKRLTEASIRMAILNWTVDECRALNSEMEQIYPKATERTVLLKALNTKLPEHF</sequence>
<protein>
    <recommendedName>
        <fullName evidence="2">KAP NTPase domain-containing protein</fullName>
    </recommendedName>
</protein>
<dbReference type="InterPro" id="IPR011646">
    <property type="entry name" value="KAP_P-loop"/>
</dbReference>
<dbReference type="Proteomes" id="UP000680067">
    <property type="component" value="Unassembled WGS sequence"/>
</dbReference>
<proteinExistence type="predicted"/>
<keyword evidence="4" id="KW-1185">Reference proteome</keyword>
<evidence type="ECO:0000313" key="3">
    <source>
        <dbReference type="EMBL" id="MBR7783998.1"/>
    </source>
</evidence>
<feature type="domain" description="KAP NTPase" evidence="2">
    <location>
        <begin position="47"/>
        <end position="235"/>
    </location>
</feature>
<reference evidence="3" key="1">
    <citation type="submission" date="2021-04" db="EMBL/GenBank/DDBJ databases">
        <title>novel species isolated from subtropical streams in China.</title>
        <authorList>
            <person name="Lu H."/>
        </authorList>
    </citation>
    <scope>NUCLEOTIDE SEQUENCE</scope>
    <source>
        <strain evidence="3">LFS511W</strain>
    </source>
</reference>
<evidence type="ECO:0000259" key="2">
    <source>
        <dbReference type="Pfam" id="PF07693"/>
    </source>
</evidence>
<dbReference type="EMBL" id="JAGSPN010000017">
    <property type="protein sequence ID" value="MBR7783998.1"/>
    <property type="molecule type" value="Genomic_DNA"/>
</dbReference>
<evidence type="ECO:0000313" key="4">
    <source>
        <dbReference type="Proteomes" id="UP000680067"/>
    </source>
</evidence>